<dbReference type="Proteomes" id="UP001367676">
    <property type="component" value="Unassembled WGS sequence"/>
</dbReference>
<sequence>MQKLTPFLLLILIFNGCHPQDTGSEENPIFEAAKSFLEEAVEKNPDITKNAGMAALSGILQTIKNADSKPIGDLLSSLNMPSSNNVAGDILTGIAGMLNKNSQGFDPKIIGQVAEVFSNLADKGGDVETNEIPEKHSGPDWSAVLGLASNLISSMGDKNGDGEGGGLEGLLNLLPMLTSNAPSGHVHFADSDLEDESEHKRYEKSNYLPPFMHIIYEYWDHFKKSEFGETVWRKSGLESIFQLFVDKEGYFQVDRIFESMENNTFRRRWIKSLSSFVGEWVKHLSDPTTQARYIANLKYVGNSFLKSQGYSKSVYFDPTRPTDSFILITDAVFKRHFGLKVNSGKYVKPAVSYIQDLFKLGGNKNLLSMSHLSSRDISSKLSELLNGEIIEPILRVWKAYKFSIQHPQCDKRLICFLNQKSNSENKGGLKPGVIKLSSLIASWYISGRTGTPFWKLYNAATEDHICETQYSGDCQQFFADDIKFTTESIHSEEL</sequence>
<dbReference type="AlphaFoldDB" id="A0AAN9Y0D0"/>
<keyword evidence="1" id="KW-0732">Signal</keyword>
<evidence type="ECO:0000256" key="1">
    <source>
        <dbReference type="SAM" id="SignalP"/>
    </source>
</evidence>
<feature type="signal peptide" evidence="1">
    <location>
        <begin position="1"/>
        <end position="19"/>
    </location>
</feature>
<evidence type="ECO:0000313" key="3">
    <source>
        <dbReference type="Proteomes" id="UP001367676"/>
    </source>
</evidence>
<evidence type="ECO:0008006" key="4">
    <source>
        <dbReference type="Google" id="ProtNLM"/>
    </source>
</evidence>
<accession>A0AAN9Y0D0</accession>
<proteinExistence type="predicted"/>
<dbReference type="EMBL" id="JBBCAQ010000036">
    <property type="protein sequence ID" value="KAK7575988.1"/>
    <property type="molecule type" value="Genomic_DNA"/>
</dbReference>
<protein>
    <recommendedName>
        <fullName evidence="4">Lipoprotein</fullName>
    </recommendedName>
</protein>
<keyword evidence="3" id="KW-1185">Reference proteome</keyword>
<evidence type="ECO:0000313" key="2">
    <source>
        <dbReference type="EMBL" id="KAK7575988.1"/>
    </source>
</evidence>
<comment type="caution">
    <text evidence="2">The sequence shown here is derived from an EMBL/GenBank/DDBJ whole genome shotgun (WGS) entry which is preliminary data.</text>
</comment>
<gene>
    <name evidence="2" type="ORF">V9T40_012274</name>
</gene>
<organism evidence="2 3">
    <name type="scientific">Parthenolecanium corni</name>
    <dbReference type="NCBI Taxonomy" id="536013"/>
    <lineage>
        <taxon>Eukaryota</taxon>
        <taxon>Metazoa</taxon>
        <taxon>Ecdysozoa</taxon>
        <taxon>Arthropoda</taxon>
        <taxon>Hexapoda</taxon>
        <taxon>Insecta</taxon>
        <taxon>Pterygota</taxon>
        <taxon>Neoptera</taxon>
        <taxon>Paraneoptera</taxon>
        <taxon>Hemiptera</taxon>
        <taxon>Sternorrhyncha</taxon>
        <taxon>Coccoidea</taxon>
        <taxon>Coccidae</taxon>
        <taxon>Parthenolecanium</taxon>
    </lineage>
</organism>
<name>A0AAN9Y0D0_9HEMI</name>
<reference evidence="2 3" key="1">
    <citation type="submission" date="2024-03" db="EMBL/GenBank/DDBJ databases">
        <title>Adaptation during the transition from Ophiocordyceps entomopathogen to insect associate is accompanied by gene loss and intensified selection.</title>
        <authorList>
            <person name="Ward C.M."/>
            <person name="Onetto C.A."/>
            <person name="Borneman A.R."/>
        </authorList>
    </citation>
    <scope>NUCLEOTIDE SEQUENCE [LARGE SCALE GENOMIC DNA]</scope>
    <source>
        <strain evidence="2">AWRI1</strain>
        <tissue evidence="2">Single Adult Female</tissue>
    </source>
</reference>
<feature type="chain" id="PRO_5043025768" description="Lipoprotein" evidence="1">
    <location>
        <begin position="20"/>
        <end position="494"/>
    </location>
</feature>